<dbReference type="EMBL" id="CAJPIZ010004942">
    <property type="protein sequence ID" value="CAG2108111.1"/>
    <property type="molecule type" value="Genomic_DNA"/>
</dbReference>
<dbReference type="InterPro" id="IPR048257">
    <property type="entry name" value="DUF4590"/>
</dbReference>
<feature type="compositionally biased region" description="Basic and acidic residues" evidence="2">
    <location>
        <begin position="944"/>
        <end position="954"/>
    </location>
</feature>
<protein>
    <recommendedName>
        <fullName evidence="3">Caspase family p20 domain-containing protein</fullName>
    </recommendedName>
</protein>
<feature type="domain" description="Caspase family p20" evidence="3">
    <location>
        <begin position="141"/>
        <end position="243"/>
    </location>
</feature>
<feature type="compositionally biased region" description="Low complexity" evidence="2">
    <location>
        <begin position="864"/>
        <end position="874"/>
    </location>
</feature>
<dbReference type="OrthoDB" id="6516166at2759"/>
<reference evidence="4" key="1">
    <citation type="submission" date="2020-11" db="EMBL/GenBank/DDBJ databases">
        <authorList>
            <person name="Tran Van P."/>
        </authorList>
    </citation>
    <scope>NUCLEOTIDE SEQUENCE</scope>
</reference>
<organism evidence="4">
    <name type="scientific">Medioppia subpectinata</name>
    <dbReference type="NCBI Taxonomy" id="1979941"/>
    <lineage>
        <taxon>Eukaryota</taxon>
        <taxon>Metazoa</taxon>
        <taxon>Ecdysozoa</taxon>
        <taxon>Arthropoda</taxon>
        <taxon>Chelicerata</taxon>
        <taxon>Arachnida</taxon>
        <taxon>Acari</taxon>
        <taxon>Acariformes</taxon>
        <taxon>Sarcoptiformes</taxon>
        <taxon>Oribatida</taxon>
        <taxon>Brachypylina</taxon>
        <taxon>Oppioidea</taxon>
        <taxon>Oppiidae</taxon>
        <taxon>Medioppia</taxon>
    </lineage>
</organism>
<dbReference type="InterPro" id="IPR029030">
    <property type="entry name" value="Caspase-like_dom_sf"/>
</dbReference>
<dbReference type="InterPro" id="IPR002398">
    <property type="entry name" value="Pept_C14"/>
</dbReference>
<dbReference type="InterPro" id="IPR001309">
    <property type="entry name" value="Pept_C14_p20"/>
</dbReference>
<feature type="compositionally biased region" description="Polar residues" evidence="2">
    <location>
        <begin position="603"/>
        <end position="623"/>
    </location>
</feature>
<evidence type="ECO:0000313" key="4">
    <source>
        <dbReference type="EMBL" id="CAD7627681.1"/>
    </source>
</evidence>
<dbReference type="GO" id="GO:0004197">
    <property type="term" value="F:cysteine-type endopeptidase activity"/>
    <property type="evidence" value="ECO:0007669"/>
    <property type="project" value="InterPro"/>
</dbReference>
<feature type="compositionally biased region" description="Acidic residues" evidence="2">
    <location>
        <begin position="905"/>
        <end position="921"/>
    </location>
</feature>
<accession>A0A7R9Q1B1</accession>
<dbReference type="GO" id="GO:0005737">
    <property type="term" value="C:cytoplasm"/>
    <property type="evidence" value="ECO:0007669"/>
    <property type="project" value="TreeGrafter"/>
</dbReference>
<dbReference type="PROSITE" id="PS50208">
    <property type="entry name" value="CASPASE_P20"/>
    <property type="match status" value="1"/>
</dbReference>
<dbReference type="PANTHER" id="PTHR10454:SF232">
    <property type="entry name" value="AT03047P-RELATED"/>
    <property type="match status" value="1"/>
</dbReference>
<dbReference type="Gene3D" id="3.40.50.1460">
    <property type="match status" value="1"/>
</dbReference>
<sequence>MEQELQRKKFNENFFEFIHEVKLNPQFLQLLETHPCKYMLNDLEKFKSNPTAQKCRIFSEFTRERNNCSLLAQMLEDSDQPEAANKLREYNTSEDPWDYVNTIDLKVVPAITLRSGYSRWYTMDGRQRGRALIFVTIDVLHKEAQRFESILKQMYFNVEIHSLLKCNQIEAVLNTAAEYEHKGDAFIVMFIGHGGDEKIKGYGETPGDELAISKIVDKFSERKCSSLRNKPKVFVFNCCRTNEPTTPLSAVKIGSRIVIDMDTIDRNWTNENQRTYIVYSCAEGIPSWYYAMKDPNEVHPFEGFTQFGQAFSHTIAQFSWYKPLAELLQKTIDREEFDVRRSGYLNTNVKQYKTVYSTDSHFYPRVKFISSLDTVLRELISLSNLIGGIKEHHYLTQTSGIWLAIIWISSHLDTGVELLYTTSLNLTSHVLQFFLIIITLCALGTYNSLNDPHLHQYFRKPKVRNHLIQAGLSSQSNHCFRYYLPFTCHLISYIKQLAVKPLKRSVIIEGFAFFDDHKPDLLLSYSSTQFYCSLPFYYGLRHQSDSADLLLSAFVNVVNNSLHDLSPLSNRLGLQRLHETRTLESEAKWELVQRAKIAFESSQSNTATTGVTTRTQSNSSGITKKSAPSGPTSMSWLRRVAQIKPKLFTNRRRRVRVNALNRYERPKSSYGIRSSNKVKPDLQTETELNEQFSDILSLDGLSIHDTDDEEYDKRRSGLWSSKKAKPSIITLRFNGLTANCLIPRRVQISQQLYSGGNAITIFDRMVSPGEKLTFSVRPHGDSPFSMTVLIDGIRDLRVSTCCEHKHRIGSKISHFTLVDVSGGKMCANCKKNANRLTKSLSTGAMGGAFQDTEPINNGKHNETTHVTTNNENNNMSDSDVEDAEQTVIELEKKSSRSSSPINGDNNDDQFETYESEFETETPESTRMRSNSISSSDNSTAGHQEIVEVEVHTNH</sequence>
<dbReference type="Pfam" id="PF15257">
    <property type="entry name" value="DUF4590"/>
    <property type="match status" value="1"/>
</dbReference>
<proteinExistence type="inferred from homology"/>
<dbReference type="InterPro" id="IPR015917">
    <property type="entry name" value="Pept_C14A"/>
</dbReference>
<evidence type="ECO:0000259" key="3">
    <source>
        <dbReference type="PROSITE" id="PS50208"/>
    </source>
</evidence>
<evidence type="ECO:0000256" key="2">
    <source>
        <dbReference type="SAM" id="MobiDB-lite"/>
    </source>
</evidence>
<evidence type="ECO:0000313" key="5">
    <source>
        <dbReference type="Proteomes" id="UP000759131"/>
    </source>
</evidence>
<dbReference type="GO" id="GO:0006915">
    <property type="term" value="P:apoptotic process"/>
    <property type="evidence" value="ECO:0007669"/>
    <property type="project" value="TreeGrafter"/>
</dbReference>
<dbReference type="SMART" id="SM00115">
    <property type="entry name" value="CASc"/>
    <property type="match status" value="1"/>
</dbReference>
<name>A0A7R9Q1B1_9ACAR</name>
<dbReference type="InterPro" id="IPR011600">
    <property type="entry name" value="Pept_C14_caspase"/>
</dbReference>
<gene>
    <name evidence="4" type="ORF">OSB1V03_LOCUS8106</name>
</gene>
<feature type="region of interest" description="Disordered" evidence="2">
    <location>
        <begin position="845"/>
        <end position="954"/>
    </location>
</feature>
<dbReference type="EMBL" id="OC859517">
    <property type="protein sequence ID" value="CAD7627681.1"/>
    <property type="molecule type" value="Genomic_DNA"/>
</dbReference>
<dbReference type="GO" id="GO:0006508">
    <property type="term" value="P:proteolysis"/>
    <property type="evidence" value="ECO:0007669"/>
    <property type="project" value="InterPro"/>
</dbReference>
<feature type="compositionally biased region" description="Low complexity" evidence="2">
    <location>
        <begin position="922"/>
        <end position="939"/>
    </location>
</feature>
<comment type="similarity">
    <text evidence="1">Belongs to the peptidase C14A family.</text>
</comment>
<feature type="region of interest" description="Disordered" evidence="2">
    <location>
        <begin position="603"/>
        <end position="634"/>
    </location>
</feature>
<evidence type="ECO:0000256" key="1">
    <source>
        <dbReference type="ARBA" id="ARBA00010134"/>
    </source>
</evidence>
<dbReference type="Pfam" id="PF00656">
    <property type="entry name" value="Peptidase_C14"/>
    <property type="match status" value="1"/>
</dbReference>
<dbReference type="Proteomes" id="UP000759131">
    <property type="component" value="Unassembled WGS sequence"/>
</dbReference>
<dbReference type="SUPFAM" id="SSF52129">
    <property type="entry name" value="Caspase-like"/>
    <property type="match status" value="1"/>
</dbReference>
<keyword evidence="5" id="KW-1185">Reference proteome</keyword>
<dbReference type="AlphaFoldDB" id="A0A7R9Q1B1"/>
<dbReference type="PANTHER" id="PTHR10454">
    <property type="entry name" value="CASPASE"/>
    <property type="match status" value="1"/>
</dbReference>
<dbReference type="GO" id="GO:0043525">
    <property type="term" value="P:positive regulation of neuron apoptotic process"/>
    <property type="evidence" value="ECO:0007669"/>
    <property type="project" value="TreeGrafter"/>
</dbReference>